<dbReference type="PIRSF" id="PIRSF019404">
    <property type="entry name" value="FliJ"/>
    <property type="match status" value="1"/>
</dbReference>
<keyword evidence="9" id="KW-0472">Membrane</keyword>
<evidence type="ECO:0000256" key="1">
    <source>
        <dbReference type="ARBA" id="ARBA00004413"/>
    </source>
</evidence>
<sequence>MSKFALLVRLATDRMDAAAERMRKAQQAHAQAEGTLEQIKGYIGDYQQRMLALGQTGTSVAQWADYRLFLQKLDDAREQQSREVDRSLQRFLMEKQAWLQQRKQLKSYEVLQEREKARLALRQRRQEQKALDEFAARPKPE</sequence>
<organism evidence="12 13">
    <name type="scientific">Vogesella aquatica</name>
    <dbReference type="NCBI Taxonomy" id="2984206"/>
    <lineage>
        <taxon>Bacteria</taxon>
        <taxon>Pseudomonadati</taxon>
        <taxon>Pseudomonadota</taxon>
        <taxon>Betaproteobacteria</taxon>
        <taxon>Neisseriales</taxon>
        <taxon>Chromobacteriaceae</taxon>
        <taxon>Vogesella</taxon>
    </lineage>
</organism>
<keyword evidence="12" id="KW-0969">Cilium</keyword>
<evidence type="ECO:0000256" key="11">
    <source>
        <dbReference type="SAM" id="Coils"/>
    </source>
</evidence>
<keyword evidence="6" id="KW-0145">Chemotaxis</keyword>
<comment type="subcellular location">
    <subcellularLocation>
        <location evidence="1">Cell membrane</location>
        <topology evidence="1">Peripheral membrane protein</topology>
        <orientation evidence="1">Cytoplasmic side</orientation>
    </subcellularLocation>
</comment>
<evidence type="ECO:0000313" key="13">
    <source>
        <dbReference type="Proteomes" id="UP001219956"/>
    </source>
</evidence>
<protein>
    <recommendedName>
        <fullName evidence="3">Flagellar FliJ protein</fullName>
    </recommendedName>
</protein>
<dbReference type="InterPro" id="IPR052570">
    <property type="entry name" value="FliJ"/>
</dbReference>
<dbReference type="InterPro" id="IPR053716">
    <property type="entry name" value="Flag_assembly_chemotaxis_eff"/>
</dbReference>
<name>A0ABT5IU41_9NEIS</name>
<evidence type="ECO:0000256" key="4">
    <source>
        <dbReference type="ARBA" id="ARBA00022448"/>
    </source>
</evidence>
<keyword evidence="11" id="KW-0175">Coiled coil</keyword>
<keyword evidence="5" id="KW-1003">Cell membrane</keyword>
<proteinExistence type="inferred from homology"/>
<evidence type="ECO:0000256" key="3">
    <source>
        <dbReference type="ARBA" id="ARBA00020392"/>
    </source>
</evidence>
<keyword evidence="13" id="KW-1185">Reference proteome</keyword>
<feature type="coiled-coil region" evidence="11">
    <location>
        <begin position="8"/>
        <end position="35"/>
    </location>
</feature>
<accession>A0ABT5IU41</accession>
<dbReference type="InterPro" id="IPR012823">
    <property type="entry name" value="Flagell_FliJ"/>
</dbReference>
<evidence type="ECO:0000256" key="10">
    <source>
        <dbReference type="ARBA" id="ARBA00023225"/>
    </source>
</evidence>
<evidence type="ECO:0000256" key="9">
    <source>
        <dbReference type="ARBA" id="ARBA00023136"/>
    </source>
</evidence>
<dbReference type="Gene3D" id="1.10.287.1700">
    <property type="match status" value="1"/>
</dbReference>
<keyword evidence="8" id="KW-0653">Protein transport</keyword>
<dbReference type="Proteomes" id="UP001219956">
    <property type="component" value="Unassembled WGS sequence"/>
</dbReference>
<dbReference type="NCBIfam" id="TIGR02473">
    <property type="entry name" value="flagell_FliJ"/>
    <property type="match status" value="1"/>
</dbReference>
<keyword evidence="12" id="KW-0966">Cell projection</keyword>
<dbReference type="RefSeq" id="WP_272750539.1">
    <property type="nucleotide sequence ID" value="NZ_JAQQLF010000002.1"/>
</dbReference>
<evidence type="ECO:0000313" key="12">
    <source>
        <dbReference type="EMBL" id="MDC7716099.1"/>
    </source>
</evidence>
<keyword evidence="4" id="KW-0813">Transport</keyword>
<comment type="similarity">
    <text evidence="2">Belongs to the FliJ family.</text>
</comment>
<dbReference type="EMBL" id="JAQQLF010000002">
    <property type="protein sequence ID" value="MDC7716099.1"/>
    <property type="molecule type" value="Genomic_DNA"/>
</dbReference>
<evidence type="ECO:0000256" key="7">
    <source>
        <dbReference type="ARBA" id="ARBA00022795"/>
    </source>
</evidence>
<keyword evidence="12" id="KW-0282">Flagellum</keyword>
<evidence type="ECO:0000256" key="2">
    <source>
        <dbReference type="ARBA" id="ARBA00010004"/>
    </source>
</evidence>
<dbReference type="Pfam" id="PF02050">
    <property type="entry name" value="FliJ"/>
    <property type="match status" value="1"/>
</dbReference>
<evidence type="ECO:0000256" key="5">
    <source>
        <dbReference type="ARBA" id="ARBA00022475"/>
    </source>
</evidence>
<comment type="caution">
    <text evidence="12">The sequence shown here is derived from an EMBL/GenBank/DDBJ whole genome shotgun (WGS) entry which is preliminary data.</text>
</comment>
<keyword evidence="10" id="KW-1006">Bacterial flagellum protein export</keyword>
<evidence type="ECO:0000256" key="8">
    <source>
        <dbReference type="ARBA" id="ARBA00022927"/>
    </source>
</evidence>
<dbReference type="PANTHER" id="PTHR38786:SF1">
    <property type="entry name" value="FLAGELLAR FLIJ PROTEIN"/>
    <property type="match status" value="1"/>
</dbReference>
<gene>
    <name evidence="12" type="primary">fliJ</name>
    <name evidence="12" type="ORF">PQU95_02530</name>
</gene>
<evidence type="ECO:0000256" key="6">
    <source>
        <dbReference type="ARBA" id="ARBA00022500"/>
    </source>
</evidence>
<dbReference type="PANTHER" id="PTHR38786">
    <property type="entry name" value="FLAGELLAR FLIJ PROTEIN"/>
    <property type="match status" value="1"/>
</dbReference>
<keyword evidence="7" id="KW-1005">Bacterial flagellum biogenesis</keyword>
<dbReference type="InterPro" id="IPR018006">
    <property type="entry name" value="Flag_FliJ_proteobac"/>
</dbReference>
<reference evidence="12 13" key="1">
    <citation type="submission" date="2023-01" db="EMBL/GenBank/DDBJ databases">
        <title>Novel species of the genus Vogesella isolated from rivers.</title>
        <authorList>
            <person name="Lu H."/>
        </authorList>
    </citation>
    <scope>NUCLEOTIDE SEQUENCE [LARGE SCALE GENOMIC DNA]</scope>
    <source>
        <strain evidence="12 13">DC21W</strain>
    </source>
</reference>